<dbReference type="GO" id="GO:0004106">
    <property type="term" value="F:chorismate mutase activity"/>
    <property type="evidence" value="ECO:0007669"/>
    <property type="project" value="UniProtKB-EC"/>
</dbReference>
<evidence type="ECO:0000256" key="11">
    <source>
        <dbReference type="ARBA" id="ARBA00023141"/>
    </source>
</evidence>
<comment type="catalytic activity">
    <reaction evidence="1">
        <text>chorismate = prephenate</text>
        <dbReference type="Rhea" id="RHEA:13897"/>
        <dbReference type="ChEBI" id="CHEBI:29748"/>
        <dbReference type="ChEBI" id="CHEBI:29934"/>
        <dbReference type="EC" id="5.4.99.5"/>
    </reaction>
</comment>
<dbReference type="UniPathway" id="UPA00121">
    <property type="reaction ID" value="UER00345"/>
</dbReference>
<dbReference type="InterPro" id="IPR010957">
    <property type="entry name" value="G/b/e-P-prot_chorismate_mutase"/>
</dbReference>
<keyword evidence="12" id="KW-0584">Phenylalanine biosynthesis</keyword>
<keyword evidence="14 23" id="KW-0456">Lyase</keyword>
<evidence type="ECO:0000256" key="14">
    <source>
        <dbReference type="ARBA" id="ARBA00023239"/>
    </source>
</evidence>
<dbReference type="InterPro" id="IPR001086">
    <property type="entry name" value="Preph_deHydtase"/>
</dbReference>
<dbReference type="Pfam" id="PF00800">
    <property type="entry name" value="PDT"/>
    <property type="match status" value="1"/>
</dbReference>
<evidence type="ECO:0000256" key="10">
    <source>
        <dbReference type="ARBA" id="ARBA00022605"/>
    </source>
</evidence>
<comment type="function">
    <text evidence="2">Catalyzes the Claisen rearrangement of chorismate to prephenate and the decarboxylation/dehydration of prephenate to phenylpyruvate.</text>
</comment>
<dbReference type="Proteomes" id="UP000252357">
    <property type="component" value="Unassembled WGS sequence"/>
</dbReference>
<dbReference type="SUPFAM" id="SSF55021">
    <property type="entry name" value="ACT-like"/>
    <property type="match status" value="1"/>
</dbReference>
<evidence type="ECO:0000256" key="6">
    <source>
        <dbReference type="ARBA" id="ARBA00012404"/>
    </source>
</evidence>
<dbReference type="GO" id="GO:0009094">
    <property type="term" value="P:L-phenylalanine biosynthetic process"/>
    <property type="evidence" value="ECO:0007669"/>
    <property type="project" value="UniProtKB-UniPathway"/>
</dbReference>
<dbReference type="SUPFAM" id="SSF53850">
    <property type="entry name" value="Periplasmic binding protein-like II"/>
    <property type="match status" value="1"/>
</dbReference>
<dbReference type="RefSeq" id="WP_114402597.1">
    <property type="nucleotide sequence ID" value="NZ_QPGB01000002.1"/>
</dbReference>
<dbReference type="PROSITE" id="PS51171">
    <property type="entry name" value="PREPHENATE_DEHYDR_3"/>
    <property type="match status" value="1"/>
</dbReference>
<comment type="subcellular location">
    <subcellularLocation>
        <location evidence="3">Cytoplasm</location>
    </subcellularLocation>
</comment>
<keyword evidence="10" id="KW-0028">Amino-acid biosynthesis</keyword>
<dbReference type="InterPro" id="IPR036263">
    <property type="entry name" value="Chorismate_II_sf"/>
</dbReference>
<evidence type="ECO:0000256" key="16">
    <source>
        <dbReference type="ARBA" id="ARBA00031175"/>
    </source>
</evidence>
<dbReference type="UniPathway" id="UPA00120">
    <property type="reaction ID" value="UER00203"/>
</dbReference>
<dbReference type="InterPro" id="IPR045865">
    <property type="entry name" value="ACT-like_dom_sf"/>
</dbReference>
<accession>A0A368L4V7</accession>
<evidence type="ECO:0000259" key="20">
    <source>
        <dbReference type="PROSITE" id="PS51168"/>
    </source>
</evidence>
<evidence type="ECO:0000256" key="18">
    <source>
        <dbReference type="ARBA" id="ARBA00047848"/>
    </source>
</evidence>
<dbReference type="NCBIfam" id="NF008865">
    <property type="entry name" value="PRK11898.1"/>
    <property type="match status" value="1"/>
</dbReference>
<keyword evidence="11" id="KW-0057">Aromatic amino acid biosynthesis</keyword>
<dbReference type="PROSITE" id="PS00858">
    <property type="entry name" value="PREPHENATE_DEHYDR_2"/>
    <property type="match status" value="1"/>
</dbReference>
<dbReference type="InterPro" id="IPR036979">
    <property type="entry name" value="CM_dom_sf"/>
</dbReference>
<dbReference type="GO" id="GO:0004664">
    <property type="term" value="F:prephenate dehydratase activity"/>
    <property type="evidence" value="ECO:0007669"/>
    <property type="project" value="UniProtKB-EC"/>
</dbReference>
<evidence type="ECO:0000256" key="8">
    <source>
        <dbReference type="ARBA" id="ARBA00014401"/>
    </source>
</evidence>
<evidence type="ECO:0000256" key="17">
    <source>
        <dbReference type="ARBA" id="ARBA00031520"/>
    </source>
</evidence>
<comment type="pathway">
    <text evidence="4">Amino-acid biosynthesis; L-phenylalanine biosynthesis; phenylpyruvate from prephenate: step 1/1.</text>
</comment>
<evidence type="ECO:0000259" key="22">
    <source>
        <dbReference type="PROSITE" id="PS51671"/>
    </source>
</evidence>
<dbReference type="Gene3D" id="3.30.70.260">
    <property type="match status" value="1"/>
</dbReference>
<dbReference type="EMBL" id="QPGB01000002">
    <property type="protein sequence ID" value="RCS58513.1"/>
    <property type="molecule type" value="Genomic_DNA"/>
</dbReference>
<evidence type="ECO:0000256" key="1">
    <source>
        <dbReference type="ARBA" id="ARBA00000824"/>
    </source>
</evidence>
<evidence type="ECO:0000256" key="2">
    <source>
        <dbReference type="ARBA" id="ARBA00002364"/>
    </source>
</evidence>
<dbReference type="FunFam" id="3.40.190.10:FF:000029">
    <property type="entry name" value="Chorismate mutase/Prephenate dehydratase"/>
    <property type="match status" value="1"/>
</dbReference>
<dbReference type="SUPFAM" id="SSF48600">
    <property type="entry name" value="Chorismate mutase II"/>
    <property type="match status" value="1"/>
</dbReference>
<feature type="domain" description="Chorismate mutase" evidence="20">
    <location>
        <begin position="3"/>
        <end position="93"/>
    </location>
</feature>
<evidence type="ECO:0000256" key="9">
    <source>
        <dbReference type="ARBA" id="ARBA00022490"/>
    </source>
</evidence>
<reference evidence="23 24" key="1">
    <citation type="journal article" date="2018" name="Int. J. Syst. Evol. Microbiol.">
        <title>Parvibium lacunae gen. nov., sp. nov., a new member of the family Alcaligenaceae isolated from a freshwater pond.</title>
        <authorList>
            <person name="Chen W.M."/>
            <person name="Xie P.B."/>
            <person name="Hsu M.Y."/>
            <person name="Sheu S.Y."/>
        </authorList>
    </citation>
    <scope>NUCLEOTIDE SEQUENCE [LARGE SCALE GENOMIC DNA]</scope>
    <source>
        <strain evidence="23 24">KMB9</strain>
    </source>
</reference>
<evidence type="ECO:0000259" key="21">
    <source>
        <dbReference type="PROSITE" id="PS51171"/>
    </source>
</evidence>
<dbReference type="CDD" id="cd04905">
    <property type="entry name" value="ACT_CM-PDT"/>
    <property type="match status" value="1"/>
</dbReference>
<dbReference type="InterPro" id="IPR008242">
    <property type="entry name" value="Chor_mutase/pphenate_deHydtase"/>
</dbReference>
<dbReference type="InterPro" id="IPR002912">
    <property type="entry name" value="ACT_dom"/>
</dbReference>
<comment type="caution">
    <text evidence="23">The sequence shown here is derived from an EMBL/GenBank/DDBJ whole genome shotgun (WGS) entry which is preliminary data.</text>
</comment>
<feature type="domain" description="Prephenate dehydratase" evidence="21">
    <location>
        <begin position="93"/>
        <end position="268"/>
    </location>
</feature>
<evidence type="ECO:0000256" key="19">
    <source>
        <dbReference type="PIRSR" id="PIRSR001500-2"/>
    </source>
</evidence>
<dbReference type="OrthoDB" id="9802281at2"/>
<dbReference type="Gene3D" id="3.40.190.10">
    <property type="entry name" value="Periplasmic binding protein-like II"/>
    <property type="match status" value="2"/>
</dbReference>
<protein>
    <recommendedName>
        <fullName evidence="8">Bifunctional chorismate mutase/prephenate dehydratase</fullName>
        <ecNumber evidence="7">4.2.1.51</ecNumber>
        <ecNumber evidence="6">5.4.99.5</ecNumber>
    </recommendedName>
    <alternativeName>
        <fullName evidence="17">Chorismate mutase-prephenate dehydratase</fullName>
    </alternativeName>
    <alternativeName>
        <fullName evidence="16">p-protein</fullName>
    </alternativeName>
</protein>
<dbReference type="PROSITE" id="PS51168">
    <property type="entry name" value="CHORISMATE_MUT_2"/>
    <property type="match status" value="1"/>
</dbReference>
<gene>
    <name evidence="23" type="ORF">DU000_06810</name>
</gene>
<dbReference type="Pfam" id="PF01842">
    <property type="entry name" value="ACT"/>
    <property type="match status" value="1"/>
</dbReference>
<dbReference type="PANTHER" id="PTHR21022:SF19">
    <property type="entry name" value="PREPHENATE DEHYDRATASE-RELATED"/>
    <property type="match status" value="1"/>
</dbReference>
<proteinExistence type="predicted"/>
<dbReference type="PIRSF" id="PIRSF001500">
    <property type="entry name" value="Chor_mut_pdt_Ppr"/>
    <property type="match status" value="1"/>
</dbReference>
<dbReference type="Pfam" id="PF01817">
    <property type="entry name" value="CM_2"/>
    <property type="match status" value="1"/>
</dbReference>
<dbReference type="PANTHER" id="PTHR21022">
    <property type="entry name" value="PREPHENATE DEHYDRATASE P PROTEIN"/>
    <property type="match status" value="1"/>
</dbReference>
<evidence type="ECO:0000256" key="13">
    <source>
        <dbReference type="ARBA" id="ARBA00023235"/>
    </source>
</evidence>
<keyword evidence="9" id="KW-0963">Cytoplasm</keyword>
<evidence type="ECO:0000313" key="24">
    <source>
        <dbReference type="Proteomes" id="UP000252357"/>
    </source>
</evidence>
<evidence type="ECO:0000256" key="5">
    <source>
        <dbReference type="ARBA" id="ARBA00004817"/>
    </source>
</evidence>
<dbReference type="InterPro" id="IPR002701">
    <property type="entry name" value="CM_II_prokaryot"/>
</dbReference>
<evidence type="ECO:0000256" key="7">
    <source>
        <dbReference type="ARBA" id="ARBA00013147"/>
    </source>
</evidence>
<evidence type="ECO:0000313" key="23">
    <source>
        <dbReference type="EMBL" id="RCS58513.1"/>
    </source>
</evidence>
<evidence type="ECO:0000256" key="12">
    <source>
        <dbReference type="ARBA" id="ARBA00023222"/>
    </source>
</evidence>
<keyword evidence="15" id="KW-0511">Multifunctional enzyme</keyword>
<dbReference type="EC" id="5.4.99.5" evidence="6"/>
<comment type="catalytic activity">
    <reaction evidence="18">
        <text>prephenate + H(+) = 3-phenylpyruvate + CO2 + H2O</text>
        <dbReference type="Rhea" id="RHEA:21648"/>
        <dbReference type="ChEBI" id="CHEBI:15377"/>
        <dbReference type="ChEBI" id="CHEBI:15378"/>
        <dbReference type="ChEBI" id="CHEBI:16526"/>
        <dbReference type="ChEBI" id="CHEBI:18005"/>
        <dbReference type="ChEBI" id="CHEBI:29934"/>
        <dbReference type="EC" id="4.2.1.51"/>
    </reaction>
</comment>
<dbReference type="GO" id="GO:0005737">
    <property type="term" value="C:cytoplasm"/>
    <property type="evidence" value="ECO:0007669"/>
    <property type="project" value="UniProtKB-SubCell"/>
</dbReference>
<dbReference type="InterPro" id="IPR018528">
    <property type="entry name" value="Preph_deHydtase_CS"/>
</dbReference>
<dbReference type="NCBIfam" id="TIGR01807">
    <property type="entry name" value="CM_P2"/>
    <property type="match status" value="1"/>
</dbReference>
<name>A0A368L4V7_9BURK</name>
<comment type="pathway">
    <text evidence="5">Metabolic intermediate biosynthesis; prephenate biosynthesis; prephenate from chorismate: step 1/1.</text>
</comment>
<organism evidence="23 24">
    <name type="scientific">Parvibium lacunae</name>
    <dbReference type="NCBI Taxonomy" id="1888893"/>
    <lineage>
        <taxon>Bacteria</taxon>
        <taxon>Pseudomonadati</taxon>
        <taxon>Pseudomonadota</taxon>
        <taxon>Betaproteobacteria</taxon>
        <taxon>Burkholderiales</taxon>
        <taxon>Alcaligenaceae</taxon>
        <taxon>Parvibium</taxon>
    </lineage>
</organism>
<dbReference type="SMART" id="SM00830">
    <property type="entry name" value="CM_2"/>
    <property type="match status" value="1"/>
</dbReference>
<evidence type="ECO:0000256" key="3">
    <source>
        <dbReference type="ARBA" id="ARBA00004496"/>
    </source>
</evidence>
<dbReference type="CDD" id="cd13630">
    <property type="entry name" value="PBP2_PDT_1"/>
    <property type="match status" value="1"/>
</dbReference>
<evidence type="ECO:0000256" key="15">
    <source>
        <dbReference type="ARBA" id="ARBA00023268"/>
    </source>
</evidence>
<dbReference type="FunFam" id="3.30.70.260:FF:000012">
    <property type="entry name" value="Prephenate dehydratase"/>
    <property type="match status" value="1"/>
</dbReference>
<feature type="domain" description="ACT" evidence="22">
    <location>
        <begin position="280"/>
        <end position="357"/>
    </location>
</feature>
<sequence length="362" mass="39707">MSDGWQTKLSELRVQIDAIDQDILRLLAQRAQVAEQVGQHKAATQAPVFRPEREAQVIARLRERNPGPLHGEHIETIFREIMSACRALEQRMFVAYLGPAGTFSEQAVFKHFGQSVELVPCATIDEVFRAVAAGTADFGVVPVENSTEGVVNRTLDLFLESPLLISGEIALPIHHNVLTQSGTMQGVQKVCAHQQALAQCNSWLNQHYPQLERVAVASNAEAARLASLDATVAGIAGEQAAARYNLQFVARHVQDDPHNRTRFAVIGQHQAEPSGQDHTSLILSVANKAGAVHALLAPLAKHQVSMTRFESRPARTGSWEYYFFMDIEGHQAQPQVQAALAELQQEAAYCKVLGSYPVKTLS</sequence>
<dbReference type="Gene3D" id="1.20.59.10">
    <property type="entry name" value="Chorismate mutase"/>
    <property type="match status" value="1"/>
</dbReference>
<keyword evidence="13" id="KW-0413">Isomerase</keyword>
<dbReference type="PROSITE" id="PS51671">
    <property type="entry name" value="ACT"/>
    <property type="match status" value="1"/>
</dbReference>
<dbReference type="GO" id="GO:0046417">
    <property type="term" value="P:chorismate metabolic process"/>
    <property type="evidence" value="ECO:0007669"/>
    <property type="project" value="InterPro"/>
</dbReference>
<evidence type="ECO:0000256" key="4">
    <source>
        <dbReference type="ARBA" id="ARBA00004741"/>
    </source>
</evidence>
<dbReference type="EC" id="4.2.1.51" evidence="7"/>
<dbReference type="AlphaFoldDB" id="A0A368L4V7"/>
<keyword evidence="24" id="KW-1185">Reference proteome</keyword>
<feature type="site" description="Essential for prephenate dehydratase activity" evidence="19">
    <location>
        <position position="261"/>
    </location>
</feature>